<dbReference type="InterPro" id="IPR037185">
    <property type="entry name" value="EmrE-like"/>
</dbReference>
<dbReference type="SUPFAM" id="SSF103481">
    <property type="entry name" value="Multidrug resistance efflux transporter EmrE"/>
    <property type="match status" value="2"/>
</dbReference>
<feature type="transmembrane region" description="Helical" evidence="8">
    <location>
        <begin position="101"/>
        <end position="118"/>
    </location>
</feature>
<evidence type="ECO:0000256" key="7">
    <source>
        <dbReference type="ARBA" id="ARBA00023136"/>
    </source>
</evidence>
<reference evidence="10 11" key="1">
    <citation type="submission" date="2020-08" db="EMBL/GenBank/DDBJ databases">
        <title>Genomic Encyclopedia of Type Strains, Phase IV (KMG-IV): sequencing the most valuable type-strain genomes for metagenomic binning, comparative biology and taxonomic classification.</title>
        <authorList>
            <person name="Goeker M."/>
        </authorList>
    </citation>
    <scope>NUCLEOTIDE SEQUENCE [LARGE SCALE GENOMIC DNA]</scope>
    <source>
        <strain evidence="10 11">DSM 28570</strain>
    </source>
</reference>
<dbReference type="InterPro" id="IPR000620">
    <property type="entry name" value="EamA_dom"/>
</dbReference>
<comment type="caution">
    <text evidence="10">The sequence shown here is derived from an EMBL/GenBank/DDBJ whole genome shotgun (WGS) entry which is preliminary data.</text>
</comment>
<feature type="transmembrane region" description="Helical" evidence="8">
    <location>
        <begin position="208"/>
        <end position="229"/>
    </location>
</feature>
<dbReference type="RefSeq" id="WP_183351956.1">
    <property type="nucleotide sequence ID" value="NZ_JACHEO010000020.1"/>
</dbReference>
<evidence type="ECO:0000313" key="10">
    <source>
        <dbReference type="EMBL" id="MBB5349145.1"/>
    </source>
</evidence>
<dbReference type="NCBIfam" id="TIGR00688">
    <property type="entry name" value="rarD"/>
    <property type="match status" value="1"/>
</dbReference>
<accession>A0A840UTY4</accession>
<dbReference type="PANTHER" id="PTHR22911:SF137">
    <property type="entry name" value="SOLUTE CARRIER FAMILY 35 MEMBER G2-RELATED"/>
    <property type="match status" value="1"/>
</dbReference>
<keyword evidence="11" id="KW-1185">Reference proteome</keyword>
<feature type="transmembrane region" description="Helical" evidence="8">
    <location>
        <begin position="148"/>
        <end position="164"/>
    </location>
</feature>
<dbReference type="PANTHER" id="PTHR22911">
    <property type="entry name" value="ACYL-MALONYL CONDENSING ENZYME-RELATED"/>
    <property type="match status" value="1"/>
</dbReference>
<feature type="transmembrane region" description="Helical" evidence="8">
    <location>
        <begin position="176"/>
        <end position="196"/>
    </location>
</feature>
<evidence type="ECO:0000256" key="4">
    <source>
        <dbReference type="ARBA" id="ARBA00022475"/>
    </source>
</evidence>
<evidence type="ECO:0000256" key="1">
    <source>
        <dbReference type="ARBA" id="ARBA00004651"/>
    </source>
</evidence>
<feature type="transmembrane region" description="Helical" evidence="8">
    <location>
        <begin position="265"/>
        <end position="282"/>
    </location>
</feature>
<keyword evidence="5 8" id="KW-0812">Transmembrane</keyword>
<keyword evidence="4" id="KW-1003">Cell membrane</keyword>
<feature type="transmembrane region" description="Helical" evidence="8">
    <location>
        <begin position="7"/>
        <end position="24"/>
    </location>
</feature>
<comment type="similarity">
    <text evidence="2">Belongs to the EamA transporter family.</text>
</comment>
<gene>
    <name evidence="10" type="ORF">HNQ81_002896</name>
</gene>
<name>A0A840UTY4_9BACT</name>
<feature type="transmembrane region" description="Helical" evidence="8">
    <location>
        <begin position="40"/>
        <end position="58"/>
    </location>
</feature>
<dbReference type="Proteomes" id="UP000539642">
    <property type="component" value="Unassembled WGS sequence"/>
</dbReference>
<keyword evidence="7 8" id="KW-0472">Membrane</keyword>
<evidence type="ECO:0000313" key="11">
    <source>
        <dbReference type="Proteomes" id="UP000539642"/>
    </source>
</evidence>
<feature type="transmembrane region" description="Helical" evidence="8">
    <location>
        <begin position="241"/>
        <end position="259"/>
    </location>
</feature>
<evidence type="ECO:0000256" key="6">
    <source>
        <dbReference type="ARBA" id="ARBA00022989"/>
    </source>
</evidence>
<keyword evidence="3" id="KW-0813">Transport</keyword>
<sequence length="301" mass="33245">MARYSGIIAASCAYIIWGVLPVYWKALQTVPALEILCHRMTWSLFVTLGIILCVRRFAAFRQALANRRNLGIFGASALLLAVNWLIYIWAVNAGYILEASLGYFINPLISVVFGVFFFKERLRPGQIAALVLVVIGVLYLTIYYGRFPWIALSLSVTFAVYGLLHKKSSLPSMDALGIEVLLFFLPAAAYLLLVEFTGSGAIQGGTTITAILLIGAGVVTTLPLLLFGFAAHKIPLSTLGLLQYMAPTISFFIGILLYHEEFPRERMIGFSIIWTALALYLAEGTIRRVRGRRAVLGELRS</sequence>
<evidence type="ECO:0000256" key="3">
    <source>
        <dbReference type="ARBA" id="ARBA00022448"/>
    </source>
</evidence>
<proteinExistence type="inferred from homology"/>
<organism evidence="10 11">
    <name type="scientific">Desulfoprunum benzoelyticum</name>
    <dbReference type="NCBI Taxonomy" id="1506996"/>
    <lineage>
        <taxon>Bacteria</taxon>
        <taxon>Pseudomonadati</taxon>
        <taxon>Thermodesulfobacteriota</taxon>
        <taxon>Desulfobulbia</taxon>
        <taxon>Desulfobulbales</taxon>
        <taxon>Desulfobulbaceae</taxon>
        <taxon>Desulfoprunum</taxon>
    </lineage>
</organism>
<dbReference type="AlphaFoldDB" id="A0A840UTY4"/>
<dbReference type="GO" id="GO:0005886">
    <property type="term" value="C:plasma membrane"/>
    <property type="evidence" value="ECO:0007669"/>
    <property type="project" value="UniProtKB-SubCell"/>
</dbReference>
<feature type="transmembrane region" description="Helical" evidence="8">
    <location>
        <begin position="70"/>
        <end position="89"/>
    </location>
</feature>
<dbReference type="InterPro" id="IPR004626">
    <property type="entry name" value="RarD"/>
</dbReference>
<evidence type="ECO:0000256" key="2">
    <source>
        <dbReference type="ARBA" id="ARBA00007362"/>
    </source>
</evidence>
<feature type="domain" description="EamA" evidence="9">
    <location>
        <begin position="5"/>
        <end position="141"/>
    </location>
</feature>
<evidence type="ECO:0000256" key="5">
    <source>
        <dbReference type="ARBA" id="ARBA00022692"/>
    </source>
</evidence>
<protein>
    <submittedName>
        <fullName evidence="10">Chloramphenicol-sensitive protein RarD</fullName>
    </submittedName>
</protein>
<dbReference type="Pfam" id="PF00892">
    <property type="entry name" value="EamA"/>
    <property type="match status" value="1"/>
</dbReference>
<evidence type="ECO:0000259" key="9">
    <source>
        <dbReference type="Pfam" id="PF00892"/>
    </source>
</evidence>
<feature type="transmembrane region" description="Helical" evidence="8">
    <location>
        <begin position="125"/>
        <end position="142"/>
    </location>
</feature>
<evidence type="ECO:0000256" key="8">
    <source>
        <dbReference type="SAM" id="Phobius"/>
    </source>
</evidence>
<keyword evidence="6 8" id="KW-1133">Transmembrane helix</keyword>
<comment type="subcellular location">
    <subcellularLocation>
        <location evidence="1">Cell membrane</location>
        <topology evidence="1">Multi-pass membrane protein</topology>
    </subcellularLocation>
</comment>
<dbReference type="EMBL" id="JACHEO010000020">
    <property type="protein sequence ID" value="MBB5349145.1"/>
    <property type="molecule type" value="Genomic_DNA"/>
</dbReference>